<evidence type="ECO:0000313" key="4">
    <source>
        <dbReference type="Proteomes" id="UP001153069"/>
    </source>
</evidence>
<dbReference type="Pfam" id="PF10718">
    <property type="entry name" value="Ycf34"/>
    <property type="match status" value="1"/>
</dbReference>
<protein>
    <submittedName>
        <fullName evidence="3">Hypothetical chloroplast protein Ycf34</fullName>
    </submittedName>
</protein>
<name>A0A9N8ER88_9STRA</name>
<dbReference type="InterPro" id="IPR019656">
    <property type="entry name" value="Uncharacterised_Ycf34"/>
</dbReference>
<dbReference type="AlphaFoldDB" id="A0A9N8ER88"/>
<sequence>MSTRTFVVSALVGTCSLFTNAFVFPRAMPQKTTTNLDMCICIDCARVTNCQAYHFVESKHNQPHISKSPTFMPQQGSPTIHVNVRTIRTQEDRQKEMERMWSEHETETANAMAKAEQQQDNDNSEPLVGETKYDLSPTTTTEYDVVKCADYQHDQDCWIRNMPQEIKDANPQFVPS</sequence>
<evidence type="ECO:0000256" key="2">
    <source>
        <dbReference type="SAM" id="SignalP"/>
    </source>
</evidence>
<comment type="caution">
    <text evidence="3">The sequence shown here is derived from an EMBL/GenBank/DDBJ whole genome shotgun (WGS) entry which is preliminary data.</text>
</comment>
<dbReference type="EMBL" id="CAICTM010001485">
    <property type="protein sequence ID" value="CAB9524041.1"/>
    <property type="molecule type" value="Genomic_DNA"/>
</dbReference>
<dbReference type="Proteomes" id="UP001153069">
    <property type="component" value="Unassembled WGS sequence"/>
</dbReference>
<reference evidence="3" key="1">
    <citation type="submission" date="2020-06" db="EMBL/GenBank/DDBJ databases">
        <authorList>
            <consortium name="Plant Systems Biology data submission"/>
        </authorList>
    </citation>
    <scope>NUCLEOTIDE SEQUENCE</scope>
    <source>
        <strain evidence="3">D6</strain>
    </source>
</reference>
<gene>
    <name evidence="3" type="ORF">SEMRO_1487_G276750.1</name>
</gene>
<keyword evidence="4" id="KW-1185">Reference proteome</keyword>
<keyword evidence="2" id="KW-0732">Signal</keyword>
<feature type="signal peptide" evidence="2">
    <location>
        <begin position="1"/>
        <end position="21"/>
    </location>
</feature>
<accession>A0A9N8ER88</accession>
<feature type="region of interest" description="Disordered" evidence="1">
    <location>
        <begin position="115"/>
        <end position="135"/>
    </location>
</feature>
<dbReference type="OrthoDB" id="197870at2759"/>
<organism evidence="3 4">
    <name type="scientific">Seminavis robusta</name>
    <dbReference type="NCBI Taxonomy" id="568900"/>
    <lineage>
        <taxon>Eukaryota</taxon>
        <taxon>Sar</taxon>
        <taxon>Stramenopiles</taxon>
        <taxon>Ochrophyta</taxon>
        <taxon>Bacillariophyta</taxon>
        <taxon>Bacillariophyceae</taxon>
        <taxon>Bacillariophycidae</taxon>
        <taxon>Naviculales</taxon>
        <taxon>Naviculaceae</taxon>
        <taxon>Seminavis</taxon>
    </lineage>
</organism>
<evidence type="ECO:0000313" key="3">
    <source>
        <dbReference type="EMBL" id="CAB9524041.1"/>
    </source>
</evidence>
<proteinExistence type="predicted"/>
<feature type="chain" id="PRO_5040381732" evidence="2">
    <location>
        <begin position="22"/>
        <end position="176"/>
    </location>
</feature>
<evidence type="ECO:0000256" key="1">
    <source>
        <dbReference type="SAM" id="MobiDB-lite"/>
    </source>
</evidence>